<dbReference type="PANTHER" id="PTHR43151">
    <property type="entry name" value="FEOA FAMILY PROTEIN"/>
    <property type="match status" value="1"/>
</dbReference>
<gene>
    <name evidence="3" type="ORF">D1639_07625</name>
</gene>
<comment type="caution">
    <text evidence="3">The sequence shown here is derived from an EMBL/GenBank/DDBJ whole genome shotgun (WGS) entry which is preliminary data.</text>
</comment>
<dbReference type="InterPro" id="IPR008988">
    <property type="entry name" value="Transcriptional_repressor_C"/>
</dbReference>
<dbReference type="InterPro" id="IPR053184">
    <property type="entry name" value="FeoA-like"/>
</dbReference>
<feature type="domain" description="Ferrous iron transporter FeoA-like" evidence="2">
    <location>
        <begin position="1"/>
        <end position="70"/>
    </location>
</feature>
<name>A0A7C9JNP6_9BACT</name>
<dbReference type="InterPro" id="IPR038157">
    <property type="entry name" value="FeoA_core_dom"/>
</dbReference>
<reference evidence="3" key="1">
    <citation type="submission" date="2018-08" db="EMBL/GenBank/DDBJ databases">
        <title>Murine metabolic-syndrome-specific gut microbial biobank.</title>
        <authorList>
            <person name="Liu C."/>
        </authorList>
    </citation>
    <scope>NUCLEOTIDE SEQUENCE [LARGE SCALE GENOMIC DNA]</scope>
    <source>
        <strain evidence="3">Z82</strain>
    </source>
</reference>
<protein>
    <submittedName>
        <fullName evidence="3">Ferrous iron transport protein A</fullName>
    </submittedName>
</protein>
<dbReference type="GO" id="GO:0046914">
    <property type="term" value="F:transition metal ion binding"/>
    <property type="evidence" value="ECO:0007669"/>
    <property type="project" value="InterPro"/>
</dbReference>
<evidence type="ECO:0000313" key="3">
    <source>
        <dbReference type="EMBL" id="NBI34898.1"/>
    </source>
</evidence>
<evidence type="ECO:0000259" key="2">
    <source>
        <dbReference type="SMART" id="SM00899"/>
    </source>
</evidence>
<proteinExistence type="predicted"/>
<keyword evidence="1" id="KW-0408">Iron</keyword>
<evidence type="ECO:0000256" key="1">
    <source>
        <dbReference type="ARBA" id="ARBA00023004"/>
    </source>
</evidence>
<dbReference type="Pfam" id="PF04023">
    <property type="entry name" value="FeoA"/>
    <property type="match status" value="1"/>
</dbReference>
<dbReference type="PANTHER" id="PTHR43151:SF1">
    <property type="entry name" value="SSR2333 PROTEIN"/>
    <property type="match status" value="1"/>
</dbReference>
<accession>A0A7C9JNP6</accession>
<sequence>MPLSFLKCGESASVLKVRGGGELHHHLENLGFVEGARVKVVSGIGGDLIVDVKGAQVALGRNAAQKIVTVPAA</sequence>
<dbReference type="SMART" id="SM00899">
    <property type="entry name" value="FeoA"/>
    <property type="match status" value="1"/>
</dbReference>
<dbReference type="SUPFAM" id="SSF50037">
    <property type="entry name" value="C-terminal domain of transcriptional repressors"/>
    <property type="match status" value="1"/>
</dbReference>
<dbReference type="Gene3D" id="2.30.30.90">
    <property type="match status" value="1"/>
</dbReference>
<dbReference type="AlphaFoldDB" id="A0A7C9JNP6"/>
<dbReference type="EMBL" id="QWKH01000054">
    <property type="protein sequence ID" value="NBI34898.1"/>
    <property type="molecule type" value="Genomic_DNA"/>
</dbReference>
<organism evidence="3">
    <name type="scientific">Muribaculaceae bacterium Z82</name>
    <dbReference type="NCBI Taxonomy" id="2304548"/>
    <lineage>
        <taxon>Bacteria</taxon>
        <taxon>Pseudomonadati</taxon>
        <taxon>Bacteroidota</taxon>
        <taxon>Bacteroidia</taxon>
        <taxon>Bacteroidales</taxon>
        <taxon>Muribaculaceae</taxon>
    </lineage>
</organism>
<dbReference type="InterPro" id="IPR007167">
    <property type="entry name" value="Fe-transptr_FeoA-like"/>
</dbReference>